<dbReference type="OrthoDB" id="5428040at2759"/>
<dbReference type="AlphaFoldDB" id="A0A1Y2D8C3"/>
<feature type="region of interest" description="Disordered" evidence="1">
    <location>
        <begin position="218"/>
        <end position="263"/>
    </location>
</feature>
<gene>
    <name evidence="3" type="ORF">BCR38DRAFT_491135</name>
</gene>
<dbReference type="RefSeq" id="XP_040709657.1">
    <property type="nucleotide sequence ID" value="XM_040864622.1"/>
</dbReference>
<proteinExistence type="predicted"/>
<keyword evidence="2" id="KW-1133">Transmembrane helix</keyword>
<comment type="caution">
    <text evidence="3">The sequence shown here is derived from an EMBL/GenBank/DDBJ whole genome shotgun (WGS) entry which is preliminary data.</text>
</comment>
<evidence type="ECO:0000256" key="1">
    <source>
        <dbReference type="SAM" id="MobiDB-lite"/>
    </source>
</evidence>
<dbReference type="Proteomes" id="UP000193689">
    <property type="component" value="Unassembled WGS sequence"/>
</dbReference>
<keyword evidence="2" id="KW-0472">Membrane</keyword>
<keyword evidence="2" id="KW-0812">Transmembrane</keyword>
<evidence type="ECO:0000313" key="3">
    <source>
        <dbReference type="EMBL" id="ORY55510.1"/>
    </source>
</evidence>
<accession>A0A1Y2D8C3</accession>
<sequence length="388" mass="42139">MEYSRRLEHMGLHCHMRRDASGGGHHGLSRLLWSGAGPTPGGESATSLWRMIMLKGWIVKAVTVSTLILRATTFAQTGICAGLIAALLLERRGVPLVKVAEYSRLRSMTKLIANSVVLAALPLAYPSFGEIPSEVDIAPTESKFSDTSNVAQVLLPFAETNRTNLRWYTGKGYVVSNRVSCLVPTNNNTGTPTTTPYMNGTINCNANTTAASVDVKPCEKTGNRSTRRIGWPDPVKNEHKRANNGPLSSRAGKRHEQDIPRQPGCRRLPSIWLSVRNLMGATLPPASLTERDIFAVESISNAIQDLRSTAGEPPQLRHVDVDGLFQQLLGAHVLRLQRVEESRAAAAPCHRPGYPEIDGSACVDDAVLFHHVDLDCVLYPSAVSDAPG</sequence>
<feature type="transmembrane region" description="Helical" evidence="2">
    <location>
        <begin position="67"/>
        <end position="90"/>
    </location>
</feature>
<keyword evidence="4" id="KW-1185">Reference proteome</keyword>
<evidence type="ECO:0000256" key="2">
    <source>
        <dbReference type="SAM" id="Phobius"/>
    </source>
</evidence>
<dbReference type="InParanoid" id="A0A1Y2D8C3"/>
<dbReference type="GeneID" id="63780834"/>
<name>A0A1Y2D8C3_9PEZI</name>
<protein>
    <submittedName>
        <fullName evidence="3">Uncharacterized protein</fullName>
    </submittedName>
</protein>
<reference evidence="3 4" key="1">
    <citation type="submission" date="2016-07" db="EMBL/GenBank/DDBJ databases">
        <title>Pervasive Adenine N6-methylation of Active Genes in Fungi.</title>
        <authorList>
            <consortium name="DOE Joint Genome Institute"/>
            <person name="Mondo S.J."/>
            <person name="Dannebaum R.O."/>
            <person name="Kuo R.C."/>
            <person name="Labutti K."/>
            <person name="Haridas S."/>
            <person name="Kuo A."/>
            <person name="Salamov A."/>
            <person name="Ahrendt S.R."/>
            <person name="Lipzen A."/>
            <person name="Sullivan W."/>
            <person name="Andreopoulos W.B."/>
            <person name="Clum A."/>
            <person name="Lindquist E."/>
            <person name="Daum C."/>
            <person name="Ramamoorthy G.K."/>
            <person name="Gryganskyi A."/>
            <person name="Culley D."/>
            <person name="Magnuson J.K."/>
            <person name="James T.Y."/>
            <person name="O'Malley M.A."/>
            <person name="Stajich J.E."/>
            <person name="Spatafora J.W."/>
            <person name="Visel A."/>
            <person name="Grigoriev I.V."/>
        </authorList>
    </citation>
    <scope>NUCLEOTIDE SEQUENCE [LARGE SCALE GENOMIC DNA]</scope>
    <source>
        <strain evidence="3 4">CBS 129021</strain>
    </source>
</reference>
<dbReference type="EMBL" id="MCFJ01000027">
    <property type="protein sequence ID" value="ORY55510.1"/>
    <property type="molecule type" value="Genomic_DNA"/>
</dbReference>
<evidence type="ECO:0000313" key="4">
    <source>
        <dbReference type="Proteomes" id="UP000193689"/>
    </source>
</evidence>
<organism evidence="3 4">
    <name type="scientific">Pseudomassariella vexata</name>
    <dbReference type="NCBI Taxonomy" id="1141098"/>
    <lineage>
        <taxon>Eukaryota</taxon>
        <taxon>Fungi</taxon>
        <taxon>Dikarya</taxon>
        <taxon>Ascomycota</taxon>
        <taxon>Pezizomycotina</taxon>
        <taxon>Sordariomycetes</taxon>
        <taxon>Xylariomycetidae</taxon>
        <taxon>Amphisphaeriales</taxon>
        <taxon>Pseudomassariaceae</taxon>
        <taxon>Pseudomassariella</taxon>
    </lineage>
</organism>